<dbReference type="AlphaFoldDB" id="A0A672JFH7"/>
<dbReference type="SUPFAM" id="SSF48371">
    <property type="entry name" value="ARM repeat"/>
    <property type="match status" value="1"/>
</dbReference>
<reference evidence="1" key="1">
    <citation type="submission" date="2019-06" db="EMBL/GenBank/DDBJ databases">
        <authorList>
            <consortium name="Wellcome Sanger Institute Data Sharing"/>
        </authorList>
    </citation>
    <scope>NUCLEOTIDE SEQUENCE [LARGE SCALE GENOMIC DNA]</scope>
</reference>
<evidence type="ECO:0000313" key="2">
    <source>
        <dbReference type="Proteomes" id="UP000472267"/>
    </source>
</evidence>
<dbReference type="InterPro" id="IPR011989">
    <property type="entry name" value="ARM-like"/>
</dbReference>
<dbReference type="InterPro" id="IPR016024">
    <property type="entry name" value="ARM-type_fold"/>
</dbReference>
<protein>
    <recommendedName>
        <fullName evidence="3">Radial spoke head 14 homolog</fullName>
    </recommendedName>
</protein>
<organism evidence="1 2">
    <name type="scientific">Salarias fasciatus</name>
    <name type="common">Jewelled blenny</name>
    <name type="synonym">Blennius fasciatus</name>
    <dbReference type="NCBI Taxonomy" id="181472"/>
    <lineage>
        <taxon>Eukaryota</taxon>
        <taxon>Metazoa</taxon>
        <taxon>Chordata</taxon>
        <taxon>Craniata</taxon>
        <taxon>Vertebrata</taxon>
        <taxon>Euteleostomi</taxon>
        <taxon>Actinopterygii</taxon>
        <taxon>Neopterygii</taxon>
        <taxon>Teleostei</taxon>
        <taxon>Neoteleostei</taxon>
        <taxon>Acanthomorphata</taxon>
        <taxon>Ovalentaria</taxon>
        <taxon>Blenniimorphae</taxon>
        <taxon>Blenniiformes</taxon>
        <taxon>Blennioidei</taxon>
        <taxon>Blenniidae</taxon>
        <taxon>Salariinae</taxon>
        <taxon>Salarias</taxon>
    </lineage>
</organism>
<dbReference type="Proteomes" id="UP000472267">
    <property type="component" value="Chromosome 12"/>
</dbReference>
<name>A0A672JFH7_SALFA</name>
<reference evidence="1" key="3">
    <citation type="submission" date="2025-09" db="UniProtKB">
        <authorList>
            <consortium name="Ensembl"/>
        </authorList>
    </citation>
    <scope>IDENTIFICATION</scope>
</reference>
<accession>A0A672JFH7</accession>
<dbReference type="InterPro" id="IPR000225">
    <property type="entry name" value="Armadillo"/>
</dbReference>
<proteinExistence type="predicted"/>
<dbReference type="Gene3D" id="1.25.10.10">
    <property type="entry name" value="Leucine-rich Repeat Variant"/>
    <property type="match status" value="1"/>
</dbReference>
<evidence type="ECO:0008006" key="3">
    <source>
        <dbReference type="Google" id="ProtNLM"/>
    </source>
</evidence>
<dbReference type="PANTHER" id="PTHR15599:SF1">
    <property type="entry name" value="RADIAL SPOKE HEAD 14 HOMOLOG"/>
    <property type="match status" value="1"/>
</dbReference>
<dbReference type="InParanoid" id="A0A672JFH7"/>
<dbReference type="PANTHER" id="PTHR15599">
    <property type="entry name" value="RTDR1"/>
    <property type="match status" value="1"/>
</dbReference>
<sequence>MFSFGYLATAASGQTPLNWTRTPLNLTRTHLSRVRGHLPLLADLQQPDSGTRLRVLASLLDLIHDPERLYQTVTEGNRTGTETLHTVNNLQKISSHLISWIVWFICFFRLKHCWPSPLQVLEVESLLPRRSGASSGLRERNAVCRPAGGAALLTLVPRLVLKLEEEEDEEEEEVLLLSVVGRCSRLDALPALGSNAVSLLRPRLTHRSSAVRREAAAAMMALSVPVDGKRQLCEQDVLRLIVPLLKDEDVRVQTNAAGVVMNTVILTEDQGDLGGRGRGRRKPLLLYSLQALSALAEAPAGRRLLLQQLPLLERRSQDAQEDPDVRQAAQTAIRVITWTP</sequence>
<dbReference type="Ensembl" id="ENSSFAT00005054622.1">
    <property type="protein sequence ID" value="ENSSFAP00005052956.1"/>
    <property type="gene ID" value="ENSSFAG00005025328.1"/>
</dbReference>
<keyword evidence="2" id="KW-1185">Reference proteome</keyword>
<evidence type="ECO:0000313" key="1">
    <source>
        <dbReference type="Ensembl" id="ENSSFAP00005052956.1"/>
    </source>
</evidence>
<reference evidence="1" key="2">
    <citation type="submission" date="2025-08" db="UniProtKB">
        <authorList>
            <consortium name="Ensembl"/>
        </authorList>
    </citation>
    <scope>IDENTIFICATION</scope>
</reference>
<dbReference type="Pfam" id="PF00514">
    <property type="entry name" value="Arm"/>
    <property type="match status" value="1"/>
</dbReference>
<dbReference type="InterPro" id="IPR042856">
    <property type="entry name" value="RSP14"/>
</dbReference>